<comment type="caution">
    <text evidence="2">The sequence shown here is derived from an EMBL/GenBank/DDBJ whole genome shotgun (WGS) entry which is preliminary data.</text>
</comment>
<protein>
    <recommendedName>
        <fullName evidence="4">Cation/multidrug efflux pump</fullName>
    </recommendedName>
</protein>
<feature type="transmembrane region" description="Helical" evidence="1">
    <location>
        <begin position="39"/>
        <end position="60"/>
    </location>
</feature>
<proteinExistence type="predicted"/>
<accession>A0ABW8NHM7</accession>
<evidence type="ECO:0000313" key="2">
    <source>
        <dbReference type="EMBL" id="MFK4752474.1"/>
    </source>
</evidence>
<reference evidence="2 3" key="1">
    <citation type="submission" date="2024-03" db="EMBL/GenBank/DDBJ databases">
        <title>High-quality draft genome sequence of Oceanobacter sp. wDCs-4.</title>
        <authorList>
            <person name="Dong C."/>
        </authorList>
    </citation>
    <scope>NUCLEOTIDE SEQUENCE [LARGE SCALE GENOMIC DNA]</scope>
    <source>
        <strain evidence="3">wDCs-4</strain>
    </source>
</reference>
<dbReference type="Proteomes" id="UP001620597">
    <property type="component" value="Unassembled WGS sequence"/>
</dbReference>
<feature type="transmembrane region" description="Helical" evidence="1">
    <location>
        <begin position="6"/>
        <end position="27"/>
    </location>
</feature>
<organism evidence="2 3">
    <name type="scientific">Oceanobacter antarcticus</name>
    <dbReference type="NCBI Taxonomy" id="3133425"/>
    <lineage>
        <taxon>Bacteria</taxon>
        <taxon>Pseudomonadati</taxon>
        <taxon>Pseudomonadota</taxon>
        <taxon>Gammaproteobacteria</taxon>
        <taxon>Oceanospirillales</taxon>
        <taxon>Oceanospirillaceae</taxon>
        <taxon>Oceanobacter</taxon>
    </lineage>
</organism>
<keyword evidence="1" id="KW-0812">Transmembrane</keyword>
<name>A0ABW8NHM7_9GAMM</name>
<keyword evidence="1" id="KW-0472">Membrane</keyword>
<dbReference type="EMBL" id="JBBKTX010000009">
    <property type="protein sequence ID" value="MFK4752474.1"/>
    <property type="molecule type" value="Genomic_DNA"/>
</dbReference>
<evidence type="ECO:0008006" key="4">
    <source>
        <dbReference type="Google" id="ProtNLM"/>
    </source>
</evidence>
<keyword evidence="3" id="KW-1185">Reference proteome</keyword>
<keyword evidence="1" id="KW-1133">Transmembrane helix</keyword>
<evidence type="ECO:0000256" key="1">
    <source>
        <dbReference type="SAM" id="Phobius"/>
    </source>
</evidence>
<sequence length="213" mass="23924">MLHDTLISSLGLVIFLILVIVAFMWLGKSWFIQWLKGTAGMLMLFGGFLLVYVILDLWSYDQAHPDVPALTVSVYQTGEQVYDISLVDEEGLEERYVLHGDQWQLDVRLLAWYGPFDALSAAPMYRLDRLSGRFLSLEQERTAERTVFELSTPGVLDAWSMVKKFGFWLQAEMGSAVFMPLANGAVYAVYINDTGVAAKPLNDVAEKALGGDW</sequence>
<gene>
    <name evidence="2" type="ORF">WG929_08655</name>
</gene>
<dbReference type="RefSeq" id="WP_416205737.1">
    <property type="nucleotide sequence ID" value="NZ_JBBKTX010000009.1"/>
</dbReference>
<evidence type="ECO:0000313" key="3">
    <source>
        <dbReference type="Proteomes" id="UP001620597"/>
    </source>
</evidence>